<dbReference type="AlphaFoldDB" id="A0A9N9KLV2"/>
<evidence type="ECO:0000256" key="1">
    <source>
        <dbReference type="ARBA" id="ARBA00001974"/>
    </source>
</evidence>
<reference evidence="8" key="1">
    <citation type="submission" date="2021-07" db="EMBL/GenBank/DDBJ databases">
        <authorList>
            <person name="Durling M."/>
        </authorList>
    </citation>
    <scope>NUCLEOTIDE SEQUENCE</scope>
</reference>
<name>A0A9N9KLV2_9HELO</name>
<dbReference type="InterPro" id="IPR036188">
    <property type="entry name" value="FAD/NAD-bd_sf"/>
</dbReference>
<dbReference type="GO" id="GO:0071949">
    <property type="term" value="F:FAD binding"/>
    <property type="evidence" value="ECO:0007669"/>
    <property type="project" value="InterPro"/>
</dbReference>
<keyword evidence="5" id="KW-0503">Monooxygenase</keyword>
<protein>
    <recommendedName>
        <fullName evidence="7">FAD-binding domain-containing protein</fullName>
    </recommendedName>
</protein>
<keyword evidence="6" id="KW-0812">Transmembrane</keyword>
<evidence type="ECO:0000256" key="4">
    <source>
        <dbReference type="ARBA" id="ARBA00023002"/>
    </source>
</evidence>
<keyword evidence="9" id="KW-1185">Reference proteome</keyword>
<evidence type="ECO:0000313" key="8">
    <source>
        <dbReference type="EMBL" id="CAG8949376.1"/>
    </source>
</evidence>
<dbReference type="SUPFAM" id="SSF51905">
    <property type="entry name" value="FAD/NAD(P)-binding domain"/>
    <property type="match status" value="1"/>
</dbReference>
<dbReference type="OrthoDB" id="47494at2759"/>
<dbReference type="Gene3D" id="3.50.50.60">
    <property type="entry name" value="FAD/NAD(P)-binding domain"/>
    <property type="match status" value="1"/>
</dbReference>
<dbReference type="Pfam" id="PF01494">
    <property type="entry name" value="FAD_binding_3"/>
    <property type="match status" value="1"/>
</dbReference>
<evidence type="ECO:0000259" key="7">
    <source>
        <dbReference type="Pfam" id="PF01494"/>
    </source>
</evidence>
<dbReference type="Proteomes" id="UP000696280">
    <property type="component" value="Unassembled WGS sequence"/>
</dbReference>
<keyword evidence="6" id="KW-0472">Membrane</keyword>
<comment type="cofactor">
    <cofactor evidence="1">
        <name>FAD</name>
        <dbReference type="ChEBI" id="CHEBI:57692"/>
    </cofactor>
</comment>
<dbReference type="PRINTS" id="PR00420">
    <property type="entry name" value="RNGMNOXGNASE"/>
</dbReference>
<accession>A0A9N9KLV2</accession>
<dbReference type="GO" id="GO:0004497">
    <property type="term" value="F:monooxygenase activity"/>
    <property type="evidence" value="ECO:0007669"/>
    <property type="project" value="UniProtKB-KW"/>
</dbReference>
<evidence type="ECO:0000256" key="6">
    <source>
        <dbReference type="SAM" id="Phobius"/>
    </source>
</evidence>
<proteinExistence type="predicted"/>
<dbReference type="EMBL" id="CAJVRL010000002">
    <property type="protein sequence ID" value="CAG8949376.1"/>
    <property type="molecule type" value="Genomic_DNA"/>
</dbReference>
<dbReference type="PANTHER" id="PTHR47178:SF1">
    <property type="entry name" value="FAD-BINDING DOMAIN-CONTAINING PROTEIN-RELATED"/>
    <property type="match status" value="1"/>
</dbReference>
<feature type="transmembrane region" description="Helical" evidence="6">
    <location>
        <begin position="20"/>
        <end position="37"/>
    </location>
</feature>
<dbReference type="InterPro" id="IPR002938">
    <property type="entry name" value="FAD-bd"/>
</dbReference>
<feature type="domain" description="FAD-binding" evidence="7">
    <location>
        <begin position="352"/>
        <end position="411"/>
    </location>
</feature>
<dbReference type="PANTHER" id="PTHR47178">
    <property type="entry name" value="MONOOXYGENASE, FAD-BINDING"/>
    <property type="match status" value="1"/>
</dbReference>
<keyword evidence="4" id="KW-0560">Oxidoreductase</keyword>
<evidence type="ECO:0000256" key="3">
    <source>
        <dbReference type="ARBA" id="ARBA00022827"/>
    </source>
</evidence>
<sequence>MTSNDGPRSKGPLNNSRSKYIIIIGGCLTGLILAQALRNVNRKHPEAPHFTFDLYERDSHAFARGGGWSLTIHWALTDLRNVLPMEIIERFEDCLVNPEAAERKDPGNFQFLNLKTGEKQHIWPIPLGAASRVARHKLMALLMEGLNIQVSIQKLMRCLFADLGSKWFKGLERITYPTDSTVSAHFSDGTNVTGDLLIGCDRANSAVRRSLCPTISQTNRLPVRMIGLSMERPLSDIQKCLAIDPHFFQGGDPDSNVYFWHSFIDLPRSADERTTATCQLMMSWPHCKGFMGRDEPLEVPESVEEKLALIRELSTGWAALFKELVFGTPEDADLREIVLADWPPQKGAWDKHNGTVSLVGDAAHAMTMFRGEAANHGVIDVSTLIKRLGSTLGESSRVTLKEVIDDYEEEMITRTRPAVFKSRQACIDANNFSSVNSESPLISRRAVKD</sequence>
<evidence type="ECO:0000313" key="9">
    <source>
        <dbReference type="Proteomes" id="UP000696280"/>
    </source>
</evidence>
<keyword evidence="6" id="KW-1133">Transmembrane helix</keyword>
<keyword evidence="2" id="KW-0285">Flavoprotein</keyword>
<organism evidence="8 9">
    <name type="scientific">Hymenoscyphus fraxineus</name>
    <dbReference type="NCBI Taxonomy" id="746836"/>
    <lineage>
        <taxon>Eukaryota</taxon>
        <taxon>Fungi</taxon>
        <taxon>Dikarya</taxon>
        <taxon>Ascomycota</taxon>
        <taxon>Pezizomycotina</taxon>
        <taxon>Leotiomycetes</taxon>
        <taxon>Helotiales</taxon>
        <taxon>Helotiaceae</taxon>
        <taxon>Hymenoscyphus</taxon>
    </lineage>
</organism>
<keyword evidence="3" id="KW-0274">FAD</keyword>
<gene>
    <name evidence="8" type="ORF">HYFRA_00005003</name>
</gene>
<comment type="caution">
    <text evidence="8">The sequence shown here is derived from an EMBL/GenBank/DDBJ whole genome shotgun (WGS) entry which is preliminary data.</text>
</comment>
<evidence type="ECO:0000256" key="5">
    <source>
        <dbReference type="ARBA" id="ARBA00023033"/>
    </source>
</evidence>
<evidence type="ECO:0000256" key="2">
    <source>
        <dbReference type="ARBA" id="ARBA00022630"/>
    </source>
</evidence>